<proteinExistence type="predicted"/>
<evidence type="ECO:0000256" key="1">
    <source>
        <dbReference type="SAM" id="Phobius"/>
    </source>
</evidence>
<dbReference type="RefSeq" id="WP_013709037.1">
    <property type="nucleotide sequence ID" value="NC_015389.1"/>
</dbReference>
<evidence type="ECO:0000313" key="4">
    <source>
        <dbReference type="Proteomes" id="UP000006851"/>
    </source>
</evidence>
<feature type="domain" description="Polysaccharide pyruvyl transferase" evidence="2">
    <location>
        <begin position="14"/>
        <end position="292"/>
    </location>
</feature>
<name>F2N8B1_CORGP</name>
<protein>
    <recommendedName>
        <fullName evidence="2">Polysaccharide pyruvyl transferase domain-containing protein</fullName>
    </recommendedName>
</protein>
<dbReference type="HOGENOM" id="CLU_025617_1_0_11"/>
<dbReference type="Proteomes" id="UP000006851">
    <property type="component" value="Chromosome"/>
</dbReference>
<sequence>MSSVGILTFQNTLNFGAVLQNYALYSIIASMGFIPTVINYRSKKIELAERLVFGETVKDNIKFLLSRTKAKKFEKFKSGMNFSEECDRQTIKDICAMFDYIVVGSDQVWNTIITGSDPTYFLDFLDDSSKRKTYAVSMGFCELPNDMPEFKKLVSGFSSLLVREKTCSDFLSRICPHAVSLQVVVDPTLLIDPESWTSMACLPQYAKKKDYILVYDISESETTFIAARLIAKQTKKQIIRIQQNTFGGKFLGKKGIKSVRNVSPEQYLGLFKNAALTVVSSFHGVCFSIINQRDFYFATQVGNSNTNSRIYDLLDSLGIKNRSVQHLFSGTAEPINWSVVDTHLATLRKRSLDLLESSLNDLGCKDDK</sequence>
<gene>
    <name evidence="3" type="ordered locus">Corgl_1190</name>
</gene>
<dbReference type="OrthoDB" id="9811182at2"/>
<dbReference type="eggNOG" id="COG2327">
    <property type="taxonomic scope" value="Bacteria"/>
</dbReference>
<dbReference type="EMBL" id="CP002628">
    <property type="protein sequence ID" value="AEB07294.1"/>
    <property type="molecule type" value="Genomic_DNA"/>
</dbReference>
<reference evidence="4" key="1">
    <citation type="journal article" date="2013" name="Stand. Genomic Sci.">
        <title>Complete genome sequence of Coriobacterium glomerans type strain (PW2(T)) from the midgut of Pyrrhocoris apterus L. (red soldier bug).</title>
        <authorList>
            <person name="Stackebrandt E."/>
            <person name="Zeytun A."/>
            <person name="Lapidus A."/>
            <person name="Nolan M."/>
            <person name="Lucas S."/>
            <person name="Hammon N."/>
            <person name="Deshpande S."/>
            <person name="Cheng J.F."/>
            <person name="Tapia R."/>
            <person name="Goodwin L.A."/>
            <person name="Pitluck S."/>
            <person name="Liolios K."/>
            <person name="Pagani I."/>
            <person name="Ivanova N."/>
            <person name="Mavromatis K."/>
            <person name="Mikhailova N."/>
            <person name="Huntemann M."/>
            <person name="Pati A."/>
            <person name="Chen A."/>
            <person name="Palaniappan K."/>
            <person name="Chang Y.J."/>
            <person name="Land M."/>
            <person name="Hauser L."/>
            <person name="Rohde M."/>
            <person name="Pukall R."/>
            <person name="Goker M."/>
            <person name="Detter J.C."/>
            <person name="Woyke T."/>
            <person name="Bristow J."/>
            <person name="Eisen J.A."/>
            <person name="Markowitz V."/>
            <person name="Hugenholtz P."/>
            <person name="Kyrpides N.C."/>
            <person name="Klenk H.P."/>
        </authorList>
    </citation>
    <scope>NUCLEOTIDE SEQUENCE</scope>
    <source>
        <strain evidence="4">ATCC 49209 / DSM 20642 / JCM 10262 / PW2</strain>
    </source>
</reference>
<evidence type="ECO:0000313" key="3">
    <source>
        <dbReference type="EMBL" id="AEB07294.1"/>
    </source>
</evidence>
<organism evidence="3 4">
    <name type="scientific">Coriobacterium glomerans (strain ATCC 49209 / DSM 20642 / JCM 10262 / PW2)</name>
    <dbReference type="NCBI Taxonomy" id="700015"/>
    <lineage>
        <taxon>Bacteria</taxon>
        <taxon>Bacillati</taxon>
        <taxon>Actinomycetota</taxon>
        <taxon>Coriobacteriia</taxon>
        <taxon>Coriobacteriales</taxon>
        <taxon>Coriobacteriaceae</taxon>
        <taxon>Coriobacterium</taxon>
    </lineage>
</organism>
<dbReference type="KEGG" id="cgo:Corgl_1190"/>
<keyword evidence="4" id="KW-1185">Reference proteome</keyword>
<dbReference type="Pfam" id="PF04230">
    <property type="entry name" value="PS_pyruv_trans"/>
    <property type="match status" value="1"/>
</dbReference>
<keyword evidence="1" id="KW-0812">Transmembrane</keyword>
<dbReference type="AlphaFoldDB" id="F2N8B1"/>
<accession>F2N8B1</accession>
<keyword evidence="1" id="KW-1133">Transmembrane helix</keyword>
<feature type="transmembrane region" description="Helical" evidence="1">
    <location>
        <begin position="22"/>
        <end position="40"/>
    </location>
</feature>
<dbReference type="STRING" id="700015.Corgl_1190"/>
<evidence type="ECO:0000259" key="2">
    <source>
        <dbReference type="Pfam" id="PF04230"/>
    </source>
</evidence>
<keyword evidence="1" id="KW-0472">Membrane</keyword>
<dbReference type="InterPro" id="IPR007345">
    <property type="entry name" value="Polysacch_pyruvyl_Trfase"/>
</dbReference>